<organism evidence="2 3">
    <name type="scientific">Catenulispora acidiphila (strain DSM 44928 / JCM 14897 / NBRC 102108 / NRRL B-24433 / ID139908)</name>
    <dbReference type="NCBI Taxonomy" id="479433"/>
    <lineage>
        <taxon>Bacteria</taxon>
        <taxon>Bacillati</taxon>
        <taxon>Actinomycetota</taxon>
        <taxon>Actinomycetes</taxon>
        <taxon>Catenulisporales</taxon>
        <taxon>Catenulisporaceae</taxon>
        <taxon>Catenulispora</taxon>
    </lineage>
</organism>
<gene>
    <name evidence="2" type="ordered locus">Caci_1979</name>
</gene>
<keyword evidence="3" id="KW-1185">Reference proteome</keyword>
<dbReference type="PANTHER" id="PTHR30011:SF32">
    <property type="entry name" value="CONSERVED PROTEIN"/>
    <property type="match status" value="1"/>
</dbReference>
<reference evidence="2 3" key="1">
    <citation type="journal article" date="2009" name="Stand. Genomic Sci.">
        <title>Complete genome sequence of Catenulispora acidiphila type strain (ID 139908).</title>
        <authorList>
            <person name="Copeland A."/>
            <person name="Lapidus A."/>
            <person name="Glavina Del Rio T."/>
            <person name="Nolan M."/>
            <person name="Lucas S."/>
            <person name="Chen F."/>
            <person name="Tice H."/>
            <person name="Cheng J.F."/>
            <person name="Bruce D."/>
            <person name="Goodwin L."/>
            <person name="Pitluck S."/>
            <person name="Mikhailova N."/>
            <person name="Pati A."/>
            <person name="Ivanova N."/>
            <person name="Mavromatis K."/>
            <person name="Chen A."/>
            <person name="Palaniappan K."/>
            <person name="Chain P."/>
            <person name="Land M."/>
            <person name="Hauser L."/>
            <person name="Chang Y.J."/>
            <person name="Jeffries C.D."/>
            <person name="Chertkov O."/>
            <person name="Brettin T."/>
            <person name="Detter J.C."/>
            <person name="Han C."/>
            <person name="Ali Z."/>
            <person name="Tindall B.J."/>
            <person name="Goker M."/>
            <person name="Bristow J."/>
            <person name="Eisen J.A."/>
            <person name="Markowitz V."/>
            <person name="Hugenholtz P."/>
            <person name="Kyrpides N.C."/>
            <person name="Klenk H.P."/>
        </authorList>
    </citation>
    <scope>NUCLEOTIDE SEQUENCE [LARGE SCALE GENOMIC DNA]</scope>
    <source>
        <strain evidence="3">DSM 44928 / JCM 14897 / NBRC 102108 / NRRL B-24433 / ID139908</strain>
    </source>
</reference>
<evidence type="ECO:0000313" key="3">
    <source>
        <dbReference type="Proteomes" id="UP000000851"/>
    </source>
</evidence>
<dbReference type="KEGG" id="cai:Caci_1979"/>
<dbReference type="InterPro" id="IPR051260">
    <property type="entry name" value="Diverse_substr_monoxygenases"/>
</dbReference>
<proteinExistence type="predicted"/>
<dbReference type="NCBIfam" id="TIGR03619">
    <property type="entry name" value="F420_Rv2161c"/>
    <property type="match status" value="1"/>
</dbReference>
<dbReference type="HOGENOM" id="CLU_027853_7_0_11"/>
<dbReference type="EMBL" id="CP001700">
    <property type="protein sequence ID" value="ACU70899.1"/>
    <property type="molecule type" value="Genomic_DNA"/>
</dbReference>
<dbReference type="GO" id="GO:0016705">
    <property type="term" value="F:oxidoreductase activity, acting on paired donors, with incorporation or reduction of molecular oxygen"/>
    <property type="evidence" value="ECO:0007669"/>
    <property type="project" value="InterPro"/>
</dbReference>
<dbReference type="InterPro" id="IPR019921">
    <property type="entry name" value="Lucif-like_OxRdtase_Rv2161c"/>
</dbReference>
<feature type="domain" description="Luciferase-like" evidence="1">
    <location>
        <begin position="19"/>
        <end position="258"/>
    </location>
</feature>
<keyword evidence="2" id="KW-0503">Monooxygenase</keyword>
<evidence type="ECO:0000259" key="1">
    <source>
        <dbReference type="Pfam" id="PF00296"/>
    </source>
</evidence>
<dbReference type="GO" id="GO:0004497">
    <property type="term" value="F:monooxygenase activity"/>
    <property type="evidence" value="ECO:0007669"/>
    <property type="project" value="UniProtKB-KW"/>
</dbReference>
<dbReference type="Pfam" id="PF00296">
    <property type="entry name" value="Bac_luciferase"/>
    <property type="match status" value="1"/>
</dbReference>
<dbReference type="PANTHER" id="PTHR30011">
    <property type="entry name" value="ALKANESULFONATE MONOOXYGENASE-RELATED"/>
    <property type="match status" value="1"/>
</dbReference>
<dbReference type="AlphaFoldDB" id="C7QFS2"/>
<dbReference type="InterPro" id="IPR036661">
    <property type="entry name" value="Luciferase-like_sf"/>
</dbReference>
<accession>C7QFS2</accession>
<name>C7QFS2_CATAD</name>
<dbReference type="Gene3D" id="3.20.20.30">
    <property type="entry name" value="Luciferase-like domain"/>
    <property type="match status" value="1"/>
</dbReference>
<dbReference type="STRING" id="479433.Caci_1979"/>
<evidence type="ECO:0000313" key="2">
    <source>
        <dbReference type="EMBL" id="ACU70899.1"/>
    </source>
</evidence>
<dbReference type="SUPFAM" id="SSF51679">
    <property type="entry name" value="Bacterial luciferase-like"/>
    <property type="match status" value="1"/>
</dbReference>
<dbReference type="InParanoid" id="C7QFS2"/>
<dbReference type="Proteomes" id="UP000000851">
    <property type="component" value="Chromosome"/>
</dbReference>
<sequence length="291" mass="30955">MNHGMPTFALSYTTPFFGADPDRLVTVAQQAEKSGFEALYVPEHVAVYPGAQIGGWQLPTDIPFPDPLDILTFVAANTEHLVLGTGILLLPYHHPVTLAKRLATIDVLSRGRMRLLGIGVGALPGEAAAVGVDYATRGRRTDEAIDVMRALWAEDEAGAVFHGEFFNLDNVYSYPKPLTEAGLPIHVGGSSAAAARRAGLRGDGWLPGGSLTDEDRKALWELVKTTAQEAGRDPGAIAHTRMGSLEMSPEAAERMAADGVTRVVVGAPAGEPDEQCAQLVEFAERFGLGKS</sequence>
<protein>
    <submittedName>
        <fullName evidence="2">Luciferase-like monooxygenase</fullName>
    </submittedName>
</protein>
<dbReference type="eggNOG" id="COG2141">
    <property type="taxonomic scope" value="Bacteria"/>
</dbReference>
<dbReference type="InterPro" id="IPR011251">
    <property type="entry name" value="Luciferase-like_dom"/>
</dbReference>
<keyword evidence="2" id="KW-0560">Oxidoreductase</keyword>